<name>A0A0A9AFK8_ARUDO</name>
<evidence type="ECO:0000313" key="2">
    <source>
        <dbReference type="EMBL" id="JAD48648.1"/>
    </source>
</evidence>
<feature type="compositionally biased region" description="Polar residues" evidence="1">
    <location>
        <begin position="1"/>
        <end position="10"/>
    </location>
</feature>
<dbReference type="AlphaFoldDB" id="A0A0A9AFK8"/>
<evidence type="ECO:0000256" key="1">
    <source>
        <dbReference type="SAM" id="MobiDB-lite"/>
    </source>
</evidence>
<organism evidence="2">
    <name type="scientific">Arundo donax</name>
    <name type="common">Giant reed</name>
    <name type="synonym">Donax arundinaceus</name>
    <dbReference type="NCBI Taxonomy" id="35708"/>
    <lineage>
        <taxon>Eukaryota</taxon>
        <taxon>Viridiplantae</taxon>
        <taxon>Streptophyta</taxon>
        <taxon>Embryophyta</taxon>
        <taxon>Tracheophyta</taxon>
        <taxon>Spermatophyta</taxon>
        <taxon>Magnoliopsida</taxon>
        <taxon>Liliopsida</taxon>
        <taxon>Poales</taxon>
        <taxon>Poaceae</taxon>
        <taxon>PACMAD clade</taxon>
        <taxon>Arundinoideae</taxon>
        <taxon>Arundineae</taxon>
        <taxon>Arundo</taxon>
    </lineage>
</organism>
<reference evidence="2" key="1">
    <citation type="submission" date="2014-09" db="EMBL/GenBank/DDBJ databases">
        <authorList>
            <person name="Magalhaes I.L.F."/>
            <person name="Oliveira U."/>
            <person name="Santos F.R."/>
            <person name="Vidigal T.H.D.A."/>
            <person name="Brescovit A.D."/>
            <person name="Santos A.J."/>
        </authorList>
    </citation>
    <scope>NUCLEOTIDE SEQUENCE</scope>
    <source>
        <tissue evidence="2">Shoot tissue taken approximately 20 cm above the soil surface</tissue>
    </source>
</reference>
<reference evidence="2" key="2">
    <citation type="journal article" date="2015" name="Data Brief">
        <title>Shoot transcriptome of the giant reed, Arundo donax.</title>
        <authorList>
            <person name="Barrero R.A."/>
            <person name="Guerrero F.D."/>
            <person name="Moolhuijzen P."/>
            <person name="Goolsby J.A."/>
            <person name="Tidwell J."/>
            <person name="Bellgard S.E."/>
            <person name="Bellgard M.I."/>
        </authorList>
    </citation>
    <scope>NUCLEOTIDE SEQUENCE</scope>
    <source>
        <tissue evidence="2">Shoot tissue taken approximately 20 cm above the soil surface</tissue>
    </source>
</reference>
<sequence>MPVYSTDNLPSNRRTNRTAAPRRPRRSPSRRTPLRAVRRRQKEKPTCRSPARWSSPPPTLQQQARRFAGKRVETATTRA</sequence>
<feature type="region of interest" description="Disordered" evidence="1">
    <location>
        <begin position="1"/>
        <end position="79"/>
    </location>
</feature>
<feature type="compositionally biased region" description="Basic residues" evidence="1">
    <location>
        <begin position="14"/>
        <end position="42"/>
    </location>
</feature>
<proteinExistence type="predicted"/>
<protein>
    <submittedName>
        <fullName evidence="2">Uncharacterized protein</fullName>
    </submittedName>
</protein>
<accession>A0A0A9AFK8</accession>
<dbReference type="EMBL" id="GBRH01249247">
    <property type="protein sequence ID" value="JAD48648.1"/>
    <property type="molecule type" value="Transcribed_RNA"/>
</dbReference>